<dbReference type="GO" id="GO:0032259">
    <property type="term" value="P:methylation"/>
    <property type="evidence" value="ECO:0007669"/>
    <property type="project" value="UniProtKB-KW"/>
</dbReference>
<name>A0A6N7X8C1_9ACTN</name>
<dbReference type="Gene3D" id="3.40.50.150">
    <property type="entry name" value="Vaccinia Virus protein VP39"/>
    <property type="match status" value="1"/>
</dbReference>
<gene>
    <name evidence="1" type="ORF">FYJ69_01085</name>
</gene>
<dbReference type="AlphaFoldDB" id="A0A6N7X8C1"/>
<proteinExistence type="predicted"/>
<organism evidence="1 2">
    <name type="scientific">Parafannyhessea umbonata</name>
    <dbReference type="NCBI Taxonomy" id="604330"/>
    <lineage>
        <taxon>Bacteria</taxon>
        <taxon>Bacillati</taxon>
        <taxon>Actinomycetota</taxon>
        <taxon>Coriobacteriia</taxon>
        <taxon>Coriobacteriales</taxon>
        <taxon>Atopobiaceae</taxon>
        <taxon>Parafannyhessea</taxon>
    </lineage>
</organism>
<dbReference type="Proteomes" id="UP000434342">
    <property type="component" value="Unassembled WGS sequence"/>
</dbReference>
<sequence length="295" mass="32293">MKLQENGMLRENGMSRDMCIDVARRMNALNARFYRENAASFSQTRRSGWPGWERCLAELKRDEGTCANPTSAVRETACHVLDLACGNLRFARFMADAGLEDVFYLGMDDCPELAADAALPSAWDVSLRRLDIVSALLAGDLQDELGTAIAQAWGGPTTHPAAADLSVAFGFLHHVPTHAARLALLRAMLEVTRTGGICCVSFWKFMSNERLAAKANATTRKALADLGMSEEDLGAGDYLLGWQDVPGAWRYCHSFDDAEVDELLSALEGVALPVARFASDGRSENLNSYVVLRRL</sequence>
<dbReference type="RefSeq" id="WP_154539326.1">
    <property type="nucleotide sequence ID" value="NZ_VUND01000001.1"/>
</dbReference>
<dbReference type="GO" id="GO:0008168">
    <property type="term" value="F:methyltransferase activity"/>
    <property type="evidence" value="ECO:0007669"/>
    <property type="project" value="UniProtKB-KW"/>
</dbReference>
<protein>
    <submittedName>
        <fullName evidence="1">Class I SAM-dependent methyltransferase</fullName>
    </submittedName>
</protein>
<dbReference type="SUPFAM" id="SSF53335">
    <property type="entry name" value="S-adenosyl-L-methionine-dependent methyltransferases"/>
    <property type="match status" value="1"/>
</dbReference>
<dbReference type="EMBL" id="VUND01000001">
    <property type="protein sequence ID" value="MST59509.1"/>
    <property type="molecule type" value="Genomic_DNA"/>
</dbReference>
<dbReference type="InterPro" id="IPR029063">
    <property type="entry name" value="SAM-dependent_MTases_sf"/>
</dbReference>
<comment type="caution">
    <text evidence="1">The sequence shown here is derived from an EMBL/GenBank/DDBJ whole genome shotgun (WGS) entry which is preliminary data.</text>
</comment>
<keyword evidence="1" id="KW-0489">Methyltransferase</keyword>
<evidence type="ECO:0000313" key="1">
    <source>
        <dbReference type="EMBL" id="MST59509.1"/>
    </source>
</evidence>
<reference evidence="1 2" key="1">
    <citation type="submission" date="2019-08" db="EMBL/GenBank/DDBJ databases">
        <title>In-depth cultivation of the pig gut microbiome towards novel bacterial diversity and tailored functional studies.</title>
        <authorList>
            <person name="Wylensek D."/>
            <person name="Hitch T.C.A."/>
            <person name="Clavel T."/>
        </authorList>
    </citation>
    <scope>NUCLEOTIDE SEQUENCE [LARGE SCALE GENOMIC DNA]</scope>
    <source>
        <strain evidence="1 2">WB01_CNA04</strain>
    </source>
</reference>
<evidence type="ECO:0000313" key="2">
    <source>
        <dbReference type="Proteomes" id="UP000434342"/>
    </source>
</evidence>
<keyword evidence="1" id="KW-0808">Transferase</keyword>
<accession>A0A6N7X8C1</accession>